<dbReference type="Pfam" id="PF13374">
    <property type="entry name" value="TPR_10"/>
    <property type="match status" value="1"/>
</dbReference>
<dbReference type="InterPro" id="IPR051677">
    <property type="entry name" value="AfsR-DnrI-RedD_regulator"/>
</dbReference>
<dbReference type="Gene3D" id="1.25.40.10">
    <property type="entry name" value="Tetratricopeptide repeat domain"/>
    <property type="match status" value="2"/>
</dbReference>
<evidence type="ECO:0000313" key="3">
    <source>
        <dbReference type="EMBL" id="ERI78416.1"/>
    </source>
</evidence>
<dbReference type="InterPro" id="IPR019734">
    <property type="entry name" value="TPR_rpt"/>
</dbReference>
<dbReference type="InterPro" id="IPR027417">
    <property type="entry name" value="P-loop_NTPase"/>
</dbReference>
<dbReference type="AlphaFoldDB" id="A0ABC9U0C0"/>
<protein>
    <submittedName>
        <fullName evidence="3">Tetratricopeptide repeat protein</fullName>
    </submittedName>
</protein>
<dbReference type="SMART" id="SM00028">
    <property type="entry name" value="TPR"/>
    <property type="match status" value="4"/>
</dbReference>
<organism evidence="3 4">
    <name type="scientific">[Clostridium] symbiosum ATCC 14940</name>
    <dbReference type="NCBI Taxonomy" id="411472"/>
    <lineage>
        <taxon>Bacteria</taxon>
        <taxon>Bacillati</taxon>
        <taxon>Bacillota</taxon>
        <taxon>Clostridia</taxon>
        <taxon>Lachnospirales</taxon>
        <taxon>Lachnospiraceae</taxon>
        <taxon>Otoolea</taxon>
    </lineage>
</organism>
<dbReference type="SUPFAM" id="SSF48452">
    <property type="entry name" value="TPR-like"/>
    <property type="match status" value="2"/>
</dbReference>
<gene>
    <name evidence="3" type="ORF">CLOSYM_01535</name>
</gene>
<dbReference type="Proteomes" id="UP000016491">
    <property type="component" value="Unassembled WGS sequence"/>
</dbReference>
<feature type="repeat" description="TPR" evidence="1">
    <location>
        <begin position="867"/>
        <end position="900"/>
    </location>
</feature>
<dbReference type="Gene3D" id="3.40.50.300">
    <property type="entry name" value="P-loop containing nucleotide triphosphate hydrolases"/>
    <property type="match status" value="1"/>
</dbReference>
<name>A0ABC9U0C0_CLOSY</name>
<dbReference type="Gene3D" id="1.10.10.10">
    <property type="entry name" value="Winged helix-like DNA-binding domain superfamily/Winged helix DNA-binding domain"/>
    <property type="match status" value="1"/>
</dbReference>
<dbReference type="InterPro" id="IPR011990">
    <property type="entry name" value="TPR-like_helical_dom_sf"/>
</dbReference>
<feature type="domain" description="Bacterial transcriptional activator" evidence="2">
    <location>
        <begin position="197"/>
        <end position="326"/>
    </location>
</feature>
<dbReference type="InterPro" id="IPR036388">
    <property type="entry name" value="WH-like_DNA-bd_sf"/>
</dbReference>
<keyword evidence="1" id="KW-0802">TPR repeat</keyword>
<evidence type="ECO:0000259" key="2">
    <source>
        <dbReference type="SMART" id="SM01043"/>
    </source>
</evidence>
<dbReference type="InterPro" id="IPR041664">
    <property type="entry name" value="AAA_16"/>
</dbReference>
<sequence length="1034" mass="118634">MVFLLYDKFIHRDVSAAFSHLFAVSIIYHFSSFYYSKEEKRSLDCVFFYKNLHKKPSISLKTAASISAAAPFPMWLPALCFLHFSLSCYKIIKKIQRRILLASIEIFLLQSPKIIHDSSPCRLPYQKAEALLYYLAIEKRATREQAASLLWDQCDEAAARKNLRHAIFTVKKALGEECILPYGRQELILNPDISITLDYDQLIQEECTDVYHGEFLTSFYIKGAPAFEEWMLAKRHYALHTYLKLIYRRLSLLPDSDVEESERLFRLYMEEDPLDENIYRLMMERYRACGLYYKGLKLYDRMVHLFEKELSASPGKELQKLHHRMLDALNAERPVLQEAVEELPGREKELLFLSDAFQRFMGGESTSILLSGIDGSGKTYLAEYFTRNLYNSSFLILQASCLETEKDVLLKPVSTMILQLQPLLERYHLKVDPSHLEAASRLFPLTGSIDTWAYSLLFKLFYSIGEQIPLVLSFDNLQYMDSASLDFISMLIRGRNPNILFFGTVLPFCSNMNKILKPLCEENLLSHLEISPPASVESGTAVKAMKADYFCQLSGPAESLSHTGTSVLELLSACQSKASFGLFEDLLRENPLNILDTLEQLKNLGIIEERFEQQSPYFVFCNNSTRKMIYERMSPSRRCYYHRILAEHLKHMEALGASDYECLIYHYCRAGSQAMELKCRILALEEYMIKNYELYPMQYAPHRENNGAIPSFTGYCNILEDRLLSLPENEASSIPFSRLYALLLRTKAQYCIARGEYKEGLACQKKALLINSQTDRDPLMRIRCLRLVNFYRLNIWSTKDLDHSLSECLTLGKEGGFEEDYAIDCRLYGLFKTMEGNYAAGLRYLKRALRIFSKYPLKSRIYTLNIAGCYNYMGEAYRKQQQFARAVRFYQKAVQTCEAAHACGNAVFYSNLGRAYLAMGRKEESADAFYLSNRLFNDSAALIGRSITKGYVSILEAEKGNFSASRELIAEAGESARLLNSPQSLGLLALACSELTHRWPDEFSSILKLAPDEYRREAAALLKNIPGAYETGEL</sequence>
<dbReference type="Pfam" id="PF13191">
    <property type="entry name" value="AAA_16"/>
    <property type="match status" value="1"/>
</dbReference>
<proteinExistence type="predicted"/>
<evidence type="ECO:0000256" key="1">
    <source>
        <dbReference type="PROSITE-ProRule" id="PRU00339"/>
    </source>
</evidence>
<reference evidence="3 4" key="1">
    <citation type="submission" date="2013-07" db="EMBL/GenBank/DDBJ databases">
        <authorList>
            <person name="Weinstock G."/>
            <person name="Sodergren E."/>
            <person name="Wylie T."/>
            <person name="Fulton L."/>
            <person name="Fulton R."/>
            <person name="Fronick C."/>
            <person name="O'Laughlin M."/>
            <person name="Godfrey J."/>
            <person name="Miner T."/>
            <person name="Herter B."/>
            <person name="Appelbaum E."/>
            <person name="Cordes M."/>
            <person name="Lek S."/>
            <person name="Wollam A."/>
            <person name="Pepin K.H."/>
            <person name="Palsikar V.B."/>
            <person name="Mitreva M."/>
            <person name="Wilson R.K."/>
        </authorList>
    </citation>
    <scope>NUCLEOTIDE SEQUENCE [LARGE SCALE GENOMIC DNA]</scope>
    <source>
        <strain evidence="3 4">ATCC 14940</strain>
    </source>
</reference>
<dbReference type="Pfam" id="PF03704">
    <property type="entry name" value="BTAD"/>
    <property type="match status" value="1"/>
</dbReference>
<dbReference type="PROSITE" id="PS50005">
    <property type="entry name" value="TPR"/>
    <property type="match status" value="1"/>
</dbReference>
<dbReference type="SMART" id="SM01043">
    <property type="entry name" value="BTAD"/>
    <property type="match status" value="1"/>
</dbReference>
<accession>A0ABC9U0C0</accession>
<comment type="caution">
    <text evidence="3">The sequence shown here is derived from an EMBL/GenBank/DDBJ whole genome shotgun (WGS) entry which is preliminary data.</text>
</comment>
<dbReference type="InterPro" id="IPR005158">
    <property type="entry name" value="BTAD"/>
</dbReference>
<dbReference type="SUPFAM" id="SSF52540">
    <property type="entry name" value="P-loop containing nucleoside triphosphate hydrolases"/>
    <property type="match status" value="1"/>
</dbReference>
<dbReference type="EMBL" id="AWSU01000121">
    <property type="protein sequence ID" value="ERI78416.1"/>
    <property type="molecule type" value="Genomic_DNA"/>
</dbReference>
<evidence type="ECO:0000313" key="4">
    <source>
        <dbReference type="Proteomes" id="UP000016491"/>
    </source>
</evidence>
<dbReference type="PANTHER" id="PTHR35807">
    <property type="entry name" value="TRANSCRIPTIONAL REGULATOR REDD-RELATED"/>
    <property type="match status" value="1"/>
</dbReference>